<organism evidence="1 2">
    <name type="scientific">Pararge aegeria aegeria</name>
    <dbReference type="NCBI Taxonomy" id="348720"/>
    <lineage>
        <taxon>Eukaryota</taxon>
        <taxon>Metazoa</taxon>
        <taxon>Ecdysozoa</taxon>
        <taxon>Arthropoda</taxon>
        <taxon>Hexapoda</taxon>
        <taxon>Insecta</taxon>
        <taxon>Pterygota</taxon>
        <taxon>Neoptera</taxon>
        <taxon>Endopterygota</taxon>
        <taxon>Lepidoptera</taxon>
        <taxon>Glossata</taxon>
        <taxon>Ditrysia</taxon>
        <taxon>Papilionoidea</taxon>
        <taxon>Nymphalidae</taxon>
        <taxon>Satyrinae</taxon>
        <taxon>Satyrini</taxon>
        <taxon>Parargina</taxon>
        <taxon>Pararge</taxon>
    </lineage>
</organism>
<proteinExistence type="predicted"/>
<dbReference type="Proteomes" id="UP000838756">
    <property type="component" value="Unassembled WGS sequence"/>
</dbReference>
<dbReference type="AlphaFoldDB" id="A0A8S4QD39"/>
<evidence type="ECO:0000313" key="2">
    <source>
        <dbReference type="Proteomes" id="UP000838756"/>
    </source>
</evidence>
<keyword evidence="2" id="KW-1185">Reference proteome</keyword>
<sequence length="148" mass="16479">MSGRTKRIIAKVFISLENIDKPLCKLNLGFFVPSIFKYPSGFLTVQPENVLSRYPRIRSSLKRPVRSGDSDTTLTGQCSALQNISGHLFCDLPNETQLPYPRVGHFRFSTGIVVTDFSIHSLKFLIEVVGQVGKLGSLANLANFETNF</sequence>
<reference evidence="1" key="1">
    <citation type="submission" date="2022-03" db="EMBL/GenBank/DDBJ databases">
        <authorList>
            <person name="Lindestad O."/>
        </authorList>
    </citation>
    <scope>NUCLEOTIDE SEQUENCE</scope>
</reference>
<protein>
    <submittedName>
        <fullName evidence="1">Jg2795 protein</fullName>
    </submittedName>
</protein>
<evidence type="ECO:0000313" key="1">
    <source>
        <dbReference type="EMBL" id="CAH2207607.1"/>
    </source>
</evidence>
<dbReference type="EMBL" id="CAKXAJ010000735">
    <property type="protein sequence ID" value="CAH2207607.1"/>
    <property type="molecule type" value="Genomic_DNA"/>
</dbReference>
<name>A0A8S4QD39_9NEOP</name>
<accession>A0A8S4QD39</accession>
<gene>
    <name evidence="1" type="primary">jg2795</name>
    <name evidence="1" type="ORF">PAEG_LOCUS227</name>
</gene>
<comment type="caution">
    <text evidence="1">The sequence shown here is derived from an EMBL/GenBank/DDBJ whole genome shotgun (WGS) entry which is preliminary data.</text>
</comment>